<evidence type="ECO:0000313" key="2">
    <source>
        <dbReference type="EMBL" id="PRC11178.1"/>
    </source>
</evidence>
<proteinExistence type="predicted"/>
<reference evidence="2 3" key="1">
    <citation type="submission" date="2017-09" db="EMBL/GenBank/DDBJ databases">
        <title>Genomic, metabolic, and phenotypic characteristics of bacterial isolates from the natural microbiome of the model nematode Caenorhabditis elegans.</title>
        <authorList>
            <person name="Zimmermann J."/>
            <person name="Obeng N."/>
            <person name="Yang W."/>
            <person name="Obeng O."/>
            <person name="Kissoyan K."/>
            <person name="Pees B."/>
            <person name="Dirksen P."/>
            <person name="Hoppner M."/>
            <person name="Franke A."/>
            <person name="Rosenstiel P."/>
            <person name="Leippe M."/>
            <person name="Dierking K."/>
            <person name="Kaleta C."/>
            <person name="Schulenburg H."/>
        </authorList>
    </citation>
    <scope>NUCLEOTIDE SEQUENCE [LARGE SCALE GENOMIC DNA]</scope>
    <source>
        <strain evidence="2 3">MYb117</strain>
    </source>
</reference>
<dbReference type="Pfam" id="PF14521">
    <property type="entry name" value="Aspzincin_M35"/>
    <property type="match status" value="1"/>
</dbReference>
<evidence type="ECO:0000259" key="1">
    <source>
        <dbReference type="SMART" id="SM01351"/>
    </source>
</evidence>
<dbReference type="InterPro" id="IPR029463">
    <property type="entry name" value="Lys_MEP"/>
</dbReference>
<dbReference type="Gene3D" id="3.40.390.10">
    <property type="entry name" value="Collagenase (Catalytic Domain)"/>
    <property type="match status" value="1"/>
</dbReference>
<dbReference type="AlphaFoldDB" id="A0A2S9E8N7"/>
<dbReference type="SUPFAM" id="SSF55486">
    <property type="entry name" value="Metalloproteases ('zincins'), catalytic domain"/>
    <property type="match status" value="1"/>
</dbReference>
<gene>
    <name evidence="2" type="ORF">CQZ99_26540</name>
</gene>
<name>A0A2S9E8N7_9PSED</name>
<protein>
    <submittedName>
        <fullName evidence="2">Peptidase</fullName>
    </submittedName>
</protein>
<organism evidence="2 3">
    <name type="scientific">Pseudomonas poae</name>
    <dbReference type="NCBI Taxonomy" id="200451"/>
    <lineage>
        <taxon>Bacteria</taxon>
        <taxon>Pseudomonadati</taxon>
        <taxon>Pseudomonadota</taxon>
        <taxon>Gammaproteobacteria</taxon>
        <taxon>Pseudomonadales</taxon>
        <taxon>Pseudomonadaceae</taxon>
        <taxon>Pseudomonas</taxon>
    </lineage>
</organism>
<dbReference type="SMART" id="SM01351">
    <property type="entry name" value="Aspzincin_M35"/>
    <property type="match status" value="1"/>
</dbReference>
<sequence>MPRRLNSTEQRTFRAARYAALRSLQYTIAQLRNGHAGVAQRWMALDHPEDLNFLADGLQRIFDALQAIHQDRIFCEPGVNWYAEVNPNQTPHAITLGERFFTTPTYGTDSRAGTLIHETSHFRNVLRTNDHAYGVEECLELVEQAEQSDDDLRKVINNADNWEYLVEHSY</sequence>
<accession>A0A2S9E8N7</accession>
<keyword evidence="3" id="KW-1185">Reference proteome</keyword>
<comment type="caution">
    <text evidence="2">The sequence shown here is derived from an EMBL/GenBank/DDBJ whole genome shotgun (WGS) entry which is preliminary data.</text>
</comment>
<dbReference type="Proteomes" id="UP000238045">
    <property type="component" value="Unassembled WGS sequence"/>
</dbReference>
<evidence type="ECO:0000313" key="3">
    <source>
        <dbReference type="Proteomes" id="UP000238045"/>
    </source>
</evidence>
<feature type="domain" description="Lysine-specific metallo-endopeptidase" evidence="1">
    <location>
        <begin position="29"/>
        <end position="167"/>
    </location>
</feature>
<dbReference type="GO" id="GO:0004222">
    <property type="term" value="F:metalloendopeptidase activity"/>
    <property type="evidence" value="ECO:0007669"/>
    <property type="project" value="InterPro"/>
</dbReference>
<dbReference type="EMBL" id="PCQL01000047">
    <property type="protein sequence ID" value="PRC11178.1"/>
    <property type="molecule type" value="Genomic_DNA"/>
</dbReference>
<dbReference type="InterPro" id="IPR024079">
    <property type="entry name" value="MetalloPept_cat_dom_sf"/>
</dbReference>